<feature type="transmembrane region" description="Helical" evidence="1">
    <location>
        <begin position="298"/>
        <end position="315"/>
    </location>
</feature>
<organism evidence="3 4">
    <name type="scientific">Bacillus gobiensis</name>
    <dbReference type="NCBI Taxonomy" id="1441095"/>
    <lineage>
        <taxon>Bacteria</taxon>
        <taxon>Bacillati</taxon>
        <taxon>Bacillota</taxon>
        <taxon>Bacilli</taxon>
        <taxon>Bacillales</taxon>
        <taxon>Bacillaceae</taxon>
        <taxon>Bacillus</taxon>
    </lineage>
</organism>
<dbReference type="PATRIC" id="fig|1441095.3.peg.2659"/>
<feature type="transmembrane region" description="Helical" evidence="1">
    <location>
        <begin position="20"/>
        <end position="43"/>
    </location>
</feature>
<proteinExistence type="predicted"/>
<dbReference type="RefSeq" id="WP_053604027.1">
    <property type="nucleotide sequence ID" value="NZ_CP012600.1"/>
</dbReference>
<dbReference type="InterPro" id="IPR053046">
    <property type="entry name" value="ABC-5_transporter"/>
</dbReference>
<dbReference type="Proteomes" id="UP000067625">
    <property type="component" value="Chromosome"/>
</dbReference>
<feature type="transmembrane region" description="Helical" evidence="1">
    <location>
        <begin position="235"/>
        <end position="253"/>
    </location>
</feature>
<dbReference type="PANTHER" id="PTHR39177:SF1">
    <property type="entry name" value="ABC TRANSPORTER PERMEASE YTRC-RELATED"/>
    <property type="match status" value="1"/>
</dbReference>
<accession>A0A0M3R9Y4</accession>
<feature type="transmembrane region" description="Helical" evidence="1">
    <location>
        <begin position="327"/>
        <end position="349"/>
    </location>
</feature>
<dbReference type="Pfam" id="PF20047">
    <property type="entry name" value="DUF6449"/>
    <property type="match status" value="1"/>
</dbReference>
<protein>
    <recommendedName>
        <fullName evidence="2">DUF6449 domain-containing protein</fullName>
    </recommendedName>
</protein>
<keyword evidence="1" id="KW-0472">Membrane</keyword>
<dbReference type="EMBL" id="CP012600">
    <property type="protein sequence ID" value="ALC82242.1"/>
    <property type="molecule type" value="Genomic_DNA"/>
</dbReference>
<dbReference type="PANTHER" id="PTHR39177">
    <property type="entry name" value="ABC TRANSPORTER PERMEASE YTRC-RELATED"/>
    <property type="match status" value="1"/>
</dbReference>
<keyword evidence="1" id="KW-1133">Transmembrane helix</keyword>
<evidence type="ECO:0000313" key="3">
    <source>
        <dbReference type="EMBL" id="ALC82242.1"/>
    </source>
</evidence>
<dbReference type="OrthoDB" id="1706490at2"/>
<feature type="domain" description="DUF6449" evidence="2">
    <location>
        <begin position="427"/>
        <end position="531"/>
    </location>
</feature>
<gene>
    <name evidence="3" type="ORF">AM592_12135</name>
</gene>
<dbReference type="STRING" id="1441095.AM592_12135"/>
<feature type="transmembrane region" description="Helical" evidence="1">
    <location>
        <begin position="145"/>
        <end position="169"/>
    </location>
</feature>
<reference evidence="3 4" key="2">
    <citation type="journal article" date="2016" name="Int. J. Syst. Evol. Microbiol.">
        <title>Bacillus gobiensis sp. nov., isolated from a soil sample.</title>
        <authorList>
            <person name="Liu B."/>
            <person name="Liu G.H."/>
            <person name="Cetin S."/>
            <person name="Schumann P."/>
            <person name="Pan Z.Z."/>
            <person name="Chen Q.Q."/>
        </authorList>
    </citation>
    <scope>NUCLEOTIDE SEQUENCE [LARGE SCALE GENOMIC DNA]</scope>
    <source>
        <strain evidence="3 4">FJAT-4402</strain>
    </source>
</reference>
<feature type="transmembrane region" description="Helical" evidence="1">
    <location>
        <begin position="64"/>
        <end position="84"/>
    </location>
</feature>
<dbReference type="InterPro" id="IPR045611">
    <property type="entry name" value="DUF6449"/>
</dbReference>
<feature type="transmembrane region" description="Helical" evidence="1">
    <location>
        <begin position="104"/>
        <end position="133"/>
    </location>
</feature>
<evidence type="ECO:0000313" key="4">
    <source>
        <dbReference type="Proteomes" id="UP000067625"/>
    </source>
</evidence>
<name>A0A0M3R9Y4_9BACI</name>
<keyword evidence="1" id="KW-0812">Transmembrane</keyword>
<evidence type="ECO:0000256" key="1">
    <source>
        <dbReference type="SAM" id="Phobius"/>
    </source>
</evidence>
<evidence type="ECO:0000259" key="2">
    <source>
        <dbReference type="Pfam" id="PF20047"/>
    </source>
</evidence>
<keyword evidence="4" id="KW-1185">Reference proteome</keyword>
<feature type="transmembrane region" description="Helical" evidence="1">
    <location>
        <begin position="273"/>
        <end position="292"/>
    </location>
</feature>
<dbReference type="AlphaFoldDB" id="A0A0M3R9Y4"/>
<feature type="transmembrane region" description="Helical" evidence="1">
    <location>
        <begin position="175"/>
        <end position="194"/>
    </location>
</feature>
<sequence length="643" mass="73684">MKSKISFFKPGIIIQDFRQYGWIAIIFTIGLLLTGPVSLLIKASNKYFQTSDFKSLSELMTDRLEVLVLFTVPVACGVMVFRYLQSESSADFVHSFPIRRESLYINHIISGLLMMIVPILINTGVLFAVINTNPLMNAIVENSEILYWTGIAILCSFFFFSTAVLVGMITGMSVFQAILTFIFILLPFGLYELILYQMKIFLYGFNPAYGINTEMLVPFLAYFNMQEDKSNSLLIIVYIVLTILFFIAGWFLYKNRKLENAQEVIAFEIMKPIFKYGVTFCSTLLGSTYFYSVSGSSFGWHVFGAVLGAAVGYFVSEMLVQKNWRVFHWKTFIGFISFSVAMAIVFTVFETDAFGYGKRLPEENEIAGVRVFQNDFNWQNKEESAGFSEDRAYILNTREFQRLIIDQKEMNENENDFDANQFIAIEYKLKDGKRFKRYYSINEKMYVPQLSVLYETTDFKKQRYAELANVNSEITIGGLLSQKTELTIKDSEDINELKETLLKDLMSMTYNELHAGDDLGYIAFVRKEQESIHIPWNSSFEHVKNCLDEKNLLVQVFPAPEEVRNIVVTDESYRDREIDVDSISNKVEVTQKGVIKNALENSEADSGEHVFVKVNFVNGSVWEGALPKEAFPKEVTDQVNEGE</sequence>
<reference evidence="4" key="1">
    <citation type="submission" date="2015-08" db="EMBL/GenBank/DDBJ databases">
        <title>Genome sequencing project for genomic taxonomy and phylogenomics of Bacillus-like bacteria.</title>
        <authorList>
            <person name="Liu B."/>
            <person name="Wang J."/>
            <person name="Zhu Y."/>
            <person name="Liu G."/>
            <person name="Chen Q."/>
            <person name="Chen Z."/>
            <person name="Lan J."/>
            <person name="Che J."/>
            <person name="Ge C."/>
            <person name="Shi H."/>
            <person name="Pan Z."/>
            <person name="Liu X."/>
        </authorList>
    </citation>
    <scope>NUCLEOTIDE SEQUENCE [LARGE SCALE GENOMIC DNA]</scope>
    <source>
        <strain evidence="4">FJAT-4402</strain>
    </source>
</reference>